<name>A0ABS4T4W3_9MICC</name>
<reference evidence="1 2" key="1">
    <citation type="submission" date="2021-03" db="EMBL/GenBank/DDBJ databases">
        <title>Sequencing the genomes of 1000 actinobacteria strains.</title>
        <authorList>
            <person name="Klenk H.-P."/>
        </authorList>
    </citation>
    <scope>NUCLEOTIDE SEQUENCE [LARGE SCALE GENOMIC DNA]</scope>
    <source>
        <strain evidence="1 2">DSM 12544</strain>
    </source>
</reference>
<comment type="caution">
    <text evidence="1">The sequence shown here is derived from an EMBL/GenBank/DDBJ whole genome shotgun (WGS) entry which is preliminary data.</text>
</comment>
<proteinExistence type="predicted"/>
<dbReference type="Pfam" id="PF21848">
    <property type="entry name" value="DUF6907"/>
    <property type="match status" value="1"/>
</dbReference>
<evidence type="ECO:0008006" key="3">
    <source>
        <dbReference type="Google" id="ProtNLM"/>
    </source>
</evidence>
<dbReference type="Proteomes" id="UP001519331">
    <property type="component" value="Unassembled WGS sequence"/>
</dbReference>
<evidence type="ECO:0000313" key="2">
    <source>
        <dbReference type="Proteomes" id="UP001519331"/>
    </source>
</evidence>
<dbReference type="RefSeq" id="WP_210050904.1">
    <property type="nucleotide sequence ID" value="NZ_JAGINX010000001.1"/>
</dbReference>
<evidence type="ECO:0000313" key="1">
    <source>
        <dbReference type="EMBL" id="MBP2319485.1"/>
    </source>
</evidence>
<dbReference type="EMBL" id="JAGINX010000001">
    <property type="protein sequence ID" value="MBP2319485.1"/>
    <property type="molecule type" value="Genomic_DNA"/>
</dbReference>
<organism evidence="1 2">
    <name type="scientific">Nesterenkonia lacusekhoensis</name>
    <dbReference type="NCBI Taxonomy" id="150832"/>
    <lineage>
        <taxon>Bacteria</taxon>
        <taxon>Bacillati</taxon>
        <taxon>Actinomycetota</taxon>
        <taxon>Actinomycetes</taxon>
        <taxon>Micrococcales</taxon>
        <taxon>Micrococcaceae</taxon>
        <taxon>Nesterenkonia</taxon>
    </lineage>
</organism>
<protein>
    <recommendedName>
        <fullName evidence="3">SGNH hydrolase-type esterase domain-containing protein</fullName>
    </recommendedName>
</protein>
<dbReference type="InterPro" id="IPR054202">
    <property type="entry name" value="DUF6907"/>
</dbReference>
<keyword evidence="2" id="KW-1185">Reference proteome</keyword>
<sequence>MGIEEMPHPCPAWCRADHDEIHEQDLRHETFVRTVPAIVRGGGVAETGELHVSGFRAFDEDEAWVAVDGLHLTPESAQRLVHQIRTLLEELGERR</sequence>
<gene>
    <name evidence="1" type="ORF">JOF45_002504</name>
</gene>
<accession>A0ABS4T4W3</accession>